<dbReference type="Gene3D" id="3.40.50.620">
    <property type="entry name" value="HUPs"/>
    <property type="match status" value="1"/>
</dbReference>
<dbReference type="InterPro" id="IPR011063">
    <property type="entry name" value="TilS/TtcA_N"/>
</dbReference>
<evidence type="ECO:0000256" key="5">
    <source>
        <dbReference type="ARBA" id="ARBA00022741"/>
    </source>
</evidence>
<dbReference type="InterPro" id="IPR012796">
    <property type="entry name" value="Lysidine-tRNA-synth_C"/>
</dbReference>
<comment type="subcellular location">
    <subcellularLocation>
        <location evidence="1 8">Cytoplasm</location>
    </subcellularLocation>
</comment>
<keyword evidence="3 8" id="KW-0436">Ligase</keyword>
<dbReference type="GO" id="GO:0006400">
    <property type="term" value="P:tRNA modification"/>
    <property type="evidence" value="ECO:0007669"/>
    <property type="project" value="UniProtKB-UniRule"/>
</dbReference>
<evidence type="ECO:0000256" key="8">
    <source>
        <dbReference type="HAMAP-Rule" id="MF_01161"/>
    </source>
</evidence>
<dbReference type="SUPFAM" id="SSF56037">
    <property type="entry name" value="PheT/TilS domain"/>
    <property type="match status" value="1"/>
</dbReference>
<evidence type="ECO:0000256" key="1">
    <source>
        <dbReference type="ARBA" id="ARBA00004496"/>
    </source>
</evidence>
<gene>
    <name evidence="8" type="primary">tilS</name>
    <name evidence="10" type="ORF">SAMN04487850_0283</name>
</gene>
<proteinExistence type="inferred from homology"/>
<dbReference type="NCBIfam" id="TIGR02433">
    <property type="entry name" value="lysidine_TilS_C"/>
    <property type="match status" value="1"/>
</dbReference>
<dbReference type="NCBIfam" id="TIGR02432">
    <property type="entry name" value="lysidine_TilS_N"/>
    <property type="match status" value="1"/>
</dbReference>
<dbReference type="InterPro" id="IPR012094">
    <property type="entry name" value="tRNA_Ile_lys_synt"/>
</dbReference>
<comment type="domain">
    <text evidence="8">The N-terminal region contains the highly conserved SGGXDS motif, predicted to be a P-loop motif involved in ATP binding.</text>
</comment>
<dbReference type="GO" id="GO:0005524">
    <property type="term" value="F:ATP binding"/>
    <property type="evidence" value="ECO:0007669"/>
    <property type="project" value="UniProtKB-UniRule"/>
</dbReference>
<feature type="domain" description="Lysidine-tRNA(Ile) synthetase C-terminal" evidence="9">
    <location>
        <begin position="368"/>
        <end position="441"/>
    </location>
</feature>
<accession>A0A1I0M672</accession>
<dbReference type="HAMAP" id="MF_01161">
    <property type="entry name" value="tRNA_Ile_lys_synt"/>
    <property type="match status" value="1"/>
</dbReference>
<dbReference type="EC" id="6.3.4.19" evidence="8"/>
<organism evidence="10 11">
    <name type="scientific">Prevotella aff. ruminicola Tc2-24</name>
    <dbReference type="NCBI Taxonomy" id="81582"/>
    <lineage>
        <taxon>Bacteria</taxon>
        <taxon>Pseudomonadati</taxon>
        <taxon>Bacteroidota</taxon>
        <taxon>Bacteroidia</taxon>
        <taxon>Bacteroidales</taxon>
        <taxon>Prevotellaceae</taxon>
        <taxon>Prevotella</taxon>
    </lineage>
</organism>
<keyword evidence="4 8" id="KW-0819">tRNA processing</keyword>
<evidence type="ECO:0000256" key="2">
    <source>
        <dbReference type="ARBA" id="ARBA00022490"/>
    </source>
</evidence>
<dbReference type="Proteomes" id="UP000199373">
    <property type="component" value="Unassembled WGS sequence"/>
</dbReference>
<keyword evidence="5 8" id="KW-0547">Nucleotide-binding</keyword>
<evidence type="ECO:0000256" key="3">
    <source>
        <dbReference type="ARBA" id="ARBA00022598"/>
    </source>
</evidence>
<dbReference type="PANTHER" id="PTHR43033">
    <property type="entry name" value="TRNA(ILE)-LYSIDINE SYNTHASE-RELATED"/>
    <property type="match status" value="1"/>
</dbReference>
<comment type="function">
    <text evidence="8">Ligates lysine onto the cytidine present at position 34 of the AUA codon-specific tRNA(Ile) that contains the anticodon CAU, in an ATP-dependent manner. Cytidine is converted to lysidine, thus changing the amino acid specificity of the tRNA from methionine to isoleucine.</text>
</comment>
<feature type="binding site" evidence="8">
    <location>
        <begin position="30"/>
        <end position="35"/>
    </location>
    <ligand>
        <name>ATP</name>
        <dbReference type="ChEBI" id="CHEBI:30616"/>
    </ligand>
</feature>
<evidence type="ECO:0000313" key="11">
    <source>
        <dbReference type="Proteomes" id="UP000199373"/>
    </source>
</evidence>
<evidence type="ECO:0000256" key="6">
    <source>
        <dbReference type="ARBA" id="ARBA00022840"/>
    </source>
</evidence>
<dbReference type="RefSeq" id="WP_091914236.1">
    <property type="nucleotide sequence ID" value="NZ_FOIQ01000001.1"/>
</dbReference>
<keyword evidence="11" id="KW-1185">Reference proteome</keyword>
<comment type="similarity">
    <text evidence="8">Belongs to the tRNA(Ile)-lysidine synthase family.</text>
</comment>
<dbReference type="GO" id="GO:0032267">
    <property type="term" value="F:tRNA(Ile)-lysidine synthase activity"/>
    <property type="evidence" value="ECO:0007669"/>
    <property type="project" value="UniProtKB-EC"/>
</dbReference>
<evidence type="ECO:0000256" key="4">
    <source>
        <dbReference type="ARBA" id="ARBA00022694"/>
    </source>
</evidence>
<dbReference type="CDD" id="cd01992">
    <property type="entry name" value="TilS_N"/>
    <property type="match status" value="1"/>
</dbReference>
<dbReference type="SUPFAM" id="SSF52402">
    <property type="entry name" value="Adenine nucleotide alpha hydrolases-like"/>
    <property type="match status" value="1"/>
</dbReference>
<evidence type="ECO:0000313" key="10">
    <source>
        <dbReference type="EMBL" id="SEV82861.1"/>
    </source>
</evidence>
<protein>
    <recommendedName>
        <fullName evidence="8">tRNA(Ile)-lysidine synthase</fullName>
        <ecNumber evidence="8">6.3.4.19</ecNumber>
    </recommendedName>
    <alternativeName>
        <fullName evidence="8">tRNA(Ile)-2-lysyl-cytidine synthase</fullName>
    </alternativeName>
    <alternativeName>
        <fullName evidence="8">tRNA(Ile)-lysidine synthetase</fullName>
    </alternativeName>
</protein>
<keyword evidence="6 8" id="KW-0067">ATP-binding</keyword>
<dbReference type="Pfam" id="PF01171">
    <property type="entry name" value="ATP_bind_3"/>
    <property type="match status" value="1"/>
</dbReference>
<reference evidence="10 11" key="1">
    <citation type="submission" date="2016-10" db="EMBL/GenBank/DDBJ databases">
        <authorList>
            <person name="de Groot N.N."/>
        </authorList>
    </citation>
    <scope>NUCLEOTIDE SEQUENCE [LARGE SCALE GENOMIC DNA]</scope>
    <source>
        <strain evidence="10 11">TC2-24</strain>
    </source>
</reference>
<dbReference type="EMBL" id="FOIQ01000001">
    <property type="protein sequence ID" value="SEV82861.1"/>
    <property type="molecule type" value="Genomic_DNA"/>
</dbReference>
<dbReference type="InterPro" id="IPR014729">
    <property type="entry name" value="Rossmann-like_a/b/a_fold"/>
</dbReference>
<name>A0A1I0M672_9BACT</name>
<dbReference type="AlphaFoldDB" id="A0A1I0M672"/>
<evidence type="ECO:0000256" key="7">
    <source>
        <dbReference type="ARBA" id="ARBA00048539"/>
    </source>
</evidence>
<dbReference type="InterPro" id="IPR012795">
    <property type="entry name" value="tRNA_Ile_lys_synt_N"/>
</dbReference>
<evidence type="ECO:0000259" key="9">
    <source>
        <dbReference type="SMART" id="SM00977"/>
    </source>
</evidence>
<dbReference type="SMART" id="SM00977">
    <property type="entry name" value="TilS_C"/>
    <property type="match status" value="1"/>
</dbReference>
<dbReference type="GO" id="GO:0005737">
    <property type="term" value="C:cytoplasm"/>
    <property type="evidence" value="ECO:0007669"/>
    <property type="project" value="UniProtKB-SubCell"/>
</dbReference>
<dbReference type="PANTHER" id="PTHR43033:SF1">
    <property type="entry name" value="TRNA(ILE)-LYSIDINE SYNTHASE-RELATED"/>
    <property type="match status" value="1"/>
</dbReference>
<keyword evidence="2 8" id="KW-0963">Cytoplasm</keyword>
<sequence length="444" mass="50393">MWSNVKNKVSDFIGKHQLLSRDSLHIVALSGGADSVALLHILSELGYRIEAAHCNFHLRGEESNRDELFVKELCEKNNIPLHLIHFDTEEYASLHQVSIEMAARDLRYRYFSQLCQDIGAASVCVAHHRDDAVETLLMNLLRGSGIHGLTGIRPQNGLVVRPLLCLSRQEIEDYLHSIGQEYVVDSTNLTDDVLRNKIRHHVIPLLNDMNPKAIENIDKTTGYLQEAEKIYNQAIREQLEELVTNDKTPETQTVSLVRLTELPSPLAFLHEWLSPFGFNSTQIQQTYTCLGGQSGKEFRSSTHILLVDRDVVAVEPLGAPMKAMKLPEHGHYVYKEDIHFNVEISNDISISKSADCATLDAEKVQFPLTVRPVCTGDVFVPFGMDGHKLVSDYLTDRKCTLFEKRRQLVVTDCHDQIIWLVGQRTDNRYRVTEQTTSVLRITLK</sequence>
<comment type="catalytic activity">
    <reaction evidence="7 8">
        <text>cytidine(34) in tRNA(Ile2) + L-lysine + ATP = lysidine(34) in tRNA(Ile2) + AMP + diphosphate + H(+)</text>
        <dbReference type="Rhea" id="RHEA:43744"/>
        <dbReference type="Rhea" id="RHEA-COMP:10625"/>
        <dbReference type="Rhea" id="RHEA-COMP:10670"/>
        <dbReference type="ChEBI" id="CHEBI:15378"/>
        <dbReference type="ChEBI" id="CHEBI:30616"/>
        <dbReference type="ChEBI" id="CHEBI:32551"/>
        <dbReference type="ChEBI" id="CHEBI:33019"/>
        <dbReference type="ChEBI" id="CHEBI:82748"/>
        <dbReference type="ChEBI" id="CHEBI:83665"/>
        <dbReference type="ChEBI" id="CHEBI:456215"/>
        <dbReference type="EC" id="6.3.4.19"/>
    </reaction>
</comment>